<evidence type="ECO:0000256" key="4">
    <source>
        <dbReference type="ARBA" id="ARBA00022801"/>
    </source>
</evidence>
<feature type="domain" description="YqgF/RNase H-like" evidence="6">
    <location>
        <begin position="4"/>
        <end position="105"/>
    </location>
</feature>
<evidence type="ECO:0000259" key="6">
    <source>
        <dbReference type="SMART" id="SM00732"/>
    </source>
</evidence>
<dbReference type="HAMAP" id="MF_00651">
    <property type="entry name" value="Nuclease_YqgF"/>
    <property type="match status" value="1"/>
</dbReference>
<dbReference type="SMART" id="SM00732">
    <property type="entry name" value="YqgFc"/>
    <property type="match status" value="1"/>
</dbReference>
<dbReference type="CDD" id="cd16964">
    <property type="entry name" value="YqgF"/>
    <property type="match status" value="1"/>
</dbReference>
<comment type="subcellular location">
    <subcellularLocation>
        <location evidence="5">Cytoplasm</location>
    </subcellularLocation>
</comment>
<dbReference type="Pfam" id="PF03652">
    <property type="entry name" value="RuvX"/>
    <property type="match status" value="1"/>
</dbReference>
<sequence>MTSRTIVAFDFGTKSIGSAIGQEVTGTASPLKAFKAKDGIPNWDDIEAMLKEWQPDLIVVGLPTDVRGKALDEITARAKKFANRVHGRFGFQVEMHDERLSTAEARSELFEMGGYKALSKGNVDCQSAVVILESWFEAQWLNAALNTKKDGKCHPFLFSASRAPAQAGIDSKRAT</sequence>
<protein>
    <recommendedName>
        <fullName evidence="5">Putative pre-16S rRNA nuclease</fullName>
        <ecNumber evidence="5">3.1.-.-</ecNumber>
    </recommendedName>
</protein>
<dbReference type="PANTHER" id="PTHR33317:SF4">
    <property type="entry name" value="POLYNUCLEOTIDYL TRANSFERASE, RIBONUCLEASE H-LIKE SUPERFAMILY PROTEIN"/>
    <property type="match status" value="1"/>
</dbReference>
<reference evidence="8" key="1">
    <citation type="submission" date="2014-09" db="EMBL/GenBank/DDBJ databases">
        <title>Vibrio variabilis JCM 19239. (C206) whole genome shotgun sequence.</title>
        <authorList>
            <person name="Sawabe T."/>
            <person name="Meirelles P."/>
            <person name="Nakanishi M."/>
            <person name="Sayaka M."/>
            <person name="Hattori M."/>
            <person name="Ohkuma M."/>
        </authorList>
    </citation>
    <scope>NUCLEOTIDE SEQUENCE [LARGE SCALE GENOMIC DNA]</scope>
    <source>
        <strain evidence="8">JCM 19239</strain>
    </source>
</reference>
<dbReference type="NCBIfam" id="TIGR00250">
    <property type="entry name" value="RNAse_H_YqgF"/>
    <property type="match status" value="1"/>
</dbReference>
<evidence type="ECO:0000256" key="2">
    <source>
        <dbReference type="ARBA" id="ARBA00022517"/>
    </source>
</evidence>
<dbReference type="PANTHER" id="PTHR33317">
    <property type="entry name" value="POLYNUCLEOTIDYL TRANSFERASE, RIBONUCLEASE H-LIKE SUPERFAMILY PROTEIN"/>
    <property type="match status" value="1"/>
</dbReference>
<dbReference type="InterPro" id="IPR012337">
    <property type="entry name" value="RNaseH-like_sf"/>
</dbReference>
<evidence type="ECO:0000313" key="8">
    <source>
        <dbReference type="Proteomes" id="UP000029223"/>
    </source>
</evidence>
<dbReference type="SUPFAM" id="SSF53098">
    <property type="entry name" value="Ribonuclease H-like"/>
    <property type="match status" value="1"/>
</dbReference>
<keyword evidence="1 5" id="KW-0963">Cytoplasm</keyword>
<proteinExistence type="inferred from homology"/>
<dbReference type="InterPro" id="IPR037027">
    <property type="entry name" value="YqgF/RNaseH-like_dom_sf"/>
</dbReference>
<evidence type="ECO:0000256" key="1">
    <source>
        <dbReference type="ARBA" id="ARBA00022490"/>
    </source>
</evidence>
<keyword evidence="8" id="KW-1185">Reference proteome</keyword>
<dbReference type="EC" id="3.1.-.-" evidence="5"/>
<keyword evidence="2 5" id="KW-0690">Ribosome biogenesis</keyword>
<dbReference type="Proteomes" id="UP000029223">
    <property type="component" value="Unassembled WGS sequence"/>
</dbReference>
<evidence type="ECO:0000256" key="3">
    <source>
        <dbReference type="ARBA" id="ARBA00022722"/>
    </source>
</evidence>
<keyword evidence="4 5" id="KW-0378">Hydrolase</keyword>
<evidence type="ECO:0000256" key="5">
    <source>
        <dbReference type="HAMAP-Rule" id="MF_00651"/>
    </source>
</evidence>
<keyword evidence="3 5" id="KW-0540">Nuclease</keyword>
<name>A0ABQ0JGN7_9VIBR</name>
<gene>
    <name evidence="7" type="ORF">JCM19239_7991</name>
</gene>
<accession>A0ABQ0JGN7</accession>
<dbReference type="EMBL" id="BBMS01000035">
    <property type="protein sequence ID" value="GAL27930.1"/>
    <property type="molecule type" value="Genomic_DNA"/>
</dbReference>
<comment type="similarity">
    <text evidence="5">Belongs to the YqgF HJR family.</text>
</comment>
<comment type="caution">
    <text evidence="7">The sequence shown here is derived from an EMBL/GenBank/DDBJ whole genome shotgun (WGS) entry which is preliminary data.</text>
</comment>
<evidence type="ECO:0000313" key="7">
    <source>
        <dbReference type="EMBL" id="GAL27930.1"/>
    </source>
</evidence>
<dbReference type="Gene3D" id="3.30.420.140">
    <property type="entry name" value="YqgF/RNase H-like domain"/>
    <property type="match status" value="1"/>
</dbReference>
<dbReference type="InterPro" id="IPR006641">
    <property type="entry name" value="YqgF/RNaseH-like_dom"/>
</dbReference>
<organism evidence="7 8">
    <name type="scientific">Vibrio variabilis</name>
    <dbReference type="NCBI Taxonomy" id="990271"/>
    <lineage>
        <taxon>Bacteria</taxon>
        <taxon>Pseudomonadati</taxon>
        <taxon>Pseudomonadota</taxon>
        <taxon>Gammaproteobacteria</taxon>
        <taxon>Vibrionales</taxon>
        <taxon>Vibrionaceae</taxon>
        <taxon>Vibrio</taxon>
    </lineage>
</organism>
<comment type="function">
    <text evidence="5">Could be a nuclease involved in processing of the 5'-end of pre-16S rRNA.</text>
</comment>
<dbReference type="InterPro" id="IPR005227">
    <property type="entry name" value="YqgF"/>
</dbReference>